<gene>
    <name evidence="16" type="primary">ABSGL_13352.1 scaffold 13659</name>
</gene>
<evidence type="ECO:0000256" key="3">
    <source>
        <dbReference type="ARBA" id="ARBA00015765"/>
    </source>
</evidence>
<dbReference type="Gene3D" id="2.40.30.10">
    <property type="entry name" value="Translation factors"/>
    <property type="match status" value="2"/>
</dbReference>
<keyword evidence="9" id="KW-0342">GTP-binding</keyword>
<proteinExistence type="inferred from homology"/>
<keyword evidence="17" id="KW-1185">Reference proteome</keyword>
<dbReference type="InParanoid" id="A0A168S2F0"/>
<dbReference type="PANTHER" id="PTHR23115">
    <property type="entry name" value="TRANSLATION FACTOR"/>
    <property type="match status" value="1"/>
</dbReference>
<dbReference type="OMA" id="ARFDECT"/>
<evidence type="ECO:0000256" key="7">
    <source>
        <dbReference type="ARBA" id="ARBA00022741"/>
    </source>
</evidence>
<evidence type="ECO:0000256" key="10">
    <source>
        <dbReference type="ARBA" id="ARBA00029585"/>
    </source>
</evidence>
<dbReference type="SUPFAM" id="SSF50465">
    <property type="entry name" value="EF-Tu/eEF-1alpha/eIF2-gamma C-terminal domain"/>
    <property type="match status" value="1"/>
</dbReference>
<name>A0A168S2F0_ABSGL</name>
<evidence type="ECO:0000256" key="5">
    <source>
        <dbReference type="ARBA" id="ARBA00022553"/>
    </source>
</evidence>
<evidence type="ECO:0000313" key="16">
    <source>
        <dbReference type="EMBL" id="SAM07709.1"/>
    </source>
</evidence>
<keyword evidence="4" id="KW-0963">Cytoplasm</keyword>
<dbReference type="InterPro" id="IPR004161">
    <property type="entry name" value="EFTu-like_2"/>
</dbReference>
<dbReference type="InterPro" id="IPR000795">
    <property type="entry name" value="T_Tr_GTP-bd_dom"/>
</dbReference>
<dbReference type="Proteomes" id="UP000078561">
    <property type="component" value="Unassembled WGS sequence"/>
</dbReference>
<feature type="domain" description="Tr-type G" evidence="15">
    <location>
        <begin position="127"/>
        <end position="357"/>
    </location>
</feature>
<dbReference type="SUPFAM" id="SSF50447">
    <property type="entry name" value="Translation proteins"/>
    <property type="match status" value="1"/>
</dbReference>
<feature type="compositionally biased region" description="Basic and acidic residues" evidence="14">
    <location>
        <begin position="63"/>
        <end position="72"/>
    </location>
</feature>
<protein>
    <recommendedName>
        <fullName evidence="3">Eukaryotic peptide chain release factor GTP-binding subunit</fullName>
    </recommendedName>
    <alternativeName>
        <fullName evidence="13">ERF-3</fullName>
    </alternativeName>
    <alternativeName>
        <fullName evidence="12">ERF2</fullName>
    </alternativeName>
    <alternativeName>
        <fullName evidence="10">Polypeptide release factor 3</fullName>
    </alternativeName>
    <alternativeName>
        <fullName evidence="11">Translation release factor 3</fullName>
    </alternativeName>
</protein>
<dbReference type="InterPro" id="IPR027417">
    <property type="entry name" value="P-loop_NTPase"/>
</dbReference>
<evidence type="ECO:0000256" key="12">
    <source>
        <dbReference type="ARBA" id="ARBA00030845"/>
    </source>
</evidence>
<evidence type="ECO:0000256" key="9">
    <source>
        <dbReference type="ARBA" id="ARBA00023134"/>
    </source>
</evidence>
<dbReference type="Pfam" id="PF00009">
    <property type="entry name" value="GTP_EFTU"/>
    <property type="match status" value="1"/>
</dbReference>
<dbReference type="AlphaFoldDB" id="A0A168S2F0"/>
<evidence type="ECO:0000313" key="17">
    <source>
        <dbReference type="Proteomes" id="UP000078561"/>
    </source>
</evidence>
<dbReference type="SUPFAM" id="SSF52540">
    <property type="entry name" value="P-loop containing nucleoside triphosphate hydrolases"/>
    <property type="match status" value="1"/>
</dbReference>
<dbReference type="GO" id="GO:0018444">
    <property type="term" value="C:translation release factor complex"/>
    <property type="evidence" value="ECO:0007669"/>
    <property type="project" value="UniProtKB-ARBA"/>
</dbReference>
<keyword evidence="7" id="KW-0547">Nucleotide-binding</keyword>
<dbReference type="FunFam" id="3.40.50.300:FF:000503">
    <property type="entry name" value="Peptide chain release factor subunit 3"/>
    <property type="match status" value="1"/>
</dbReference>
<evidence type="ECO:0000256" key="13">
    <source>
        <dbReference type="ARBA" id="ARBA00031881"/>
    </source>
</evidence>
<dbReference type="InterPro" id="IPR009001">
    <property type="entry name" value="Transl_elong_EF1A/Init_IF2_C"/>
</dbReference>
<dbReference type="OrthoDB" id="342024at2759"/>
<evidence type="ECO:0000256" key="14">
    <source>
        <dbReference type="SAM" id="MobiDB-lite"/>
    </source>
</evidence>
<dbReference type="Pfam" id="PF03144">
    <property type="entry name" value="GTP_EFTU_D2"/>
    <property type="match status" value="1"/>
</dbReference>
<keyword evidence="8" id="KW-0648">Protein biosynthesis</keyword>
<feature type="compositionally biased region" description="Low complexity" evidence="14">
    <location>
        <begin position="34"/>
        <end position="48"/>
    </location>
</feature>
<dbReference type="InterPro" id="IPR009000">
    <property type="entry name" value="Transl_B-barrel_sf"/>
</dbReference>
<keyword evidence="6" id="KW-0677">Repeat</keyword>
<dbReference type="PRINTS" id="PR00315">
    <property type="entry name" value="ELONGATNFCT"/>
</dbReference>
<evidence type="ECO:0000259" key="15">
    <source>
        <dbReference type="PROSITE" id="PS51722"/>
    </source>
</evidence>
<comment type="subcellular location">
    <subcellularLocation>
        <location evidence="1">Cytoplasm</location>
    </subcellularLocation>
</comment>
<evidence type="ECO:0000256" key="1">
    <source>
        <dbReference type="ARBA" id="ARBA00004496"/>
    </source>
</evidence>
<keyword evidence="5" id="KW-0597">Phosphoprotein</keyword>
<evidence type="ECO:0000256" key="11">
    <source>
        <dbReference type="ARBA" id="ARBA00030210"/>
    </source>
</evidence>
<organism evidence="16">
    <name type="scientific">Absidia glauca</name>
    <name type="common">Pin mould</name>
    <dbReference type="NCBI Taxonomy" id="4829"/>
    <lineage>
        <taxon>Eukaryota</taxon>
        <taxon>Fungi</taxon>
        <taxon>Fungi incertae sedis</taxon>
        <taxon>Mucoromycota</taxon>
        <taxon>Mucoromycotina</taxon>
        <taxon>Mucoromycetes</taxon>
        <taxon>Mucorales</taxon>
        <taxon>Cunninghamellaceae</taxon>
        <taxon>Absidia</taxon>
    </lineage>
</organism>
<feature type="region of interest" description="Disordered" evidence="14">
    <location>
        <begin position="1"/>
        <end position="99"/>
    </location>
</feature>
<dbReference type="PROSITE" id="PS51722">
    <property type="entry name" value="G_TR_2"/>
    <property type="match status" value="1"/>
</dbReference>
<evidence type="ECO:0000256" key="2">
    <source>
        <dbReference type="ARBA" id="ARBA00007249"/>
    </source>
</evidence>
<dbReference type="CDD" id="cd04089">
    <property type="entry name" value="eRF3_II"/>
    <property type="match status" value="1"/>
</dbReference>
<dbReference type="FunFam" id="2.40.30.10:FF:000017">
    <property type="entry name" value="Eukaryotic peptide chain release factor GTP-binding subunit"/>
    <property type="match status" value="1"/>
</dbReference>
<dbReference type="CDD" id="cd01883">
    <property type="entry name" value="EF1_alpha"/>
    <property type="match status" value="1"/>
</dbReference>
<accession>A0A168S2F0</accession>
<evidence type="ECO:0000256" key="6">
    <source>
        <dbReference type="ARBA" id="ARBA00022737"/>
    </source>
</evidence>
<comment type="similarity">
    <text evidence="2">Belongs to the TRAFAC class translation factor GTPase superfamily. Classic translation factor GTPase family. EF-Tu/EF-1A subfamily.</text>
</comment>
<dbReference type="EMBL" id="LT554760">
    <property type="protein sequence ID" value="SAM07709.1"/>
    <property type="molecule type" value="Genomic_DNA"/>
</dbReference>
<evidence type="ECO:0000256" key="8">
    <source>
        <dbReference type="ARBA" id="ARBA00022917"/>
    </source>
</evidence>
<dbReference type="PRINTS" id="PR01343">
    <property type="entry name" value="YEASTERF"/>
</dbReference>
<dbReference type="GO" id="GO:0000288">
    <property type="term" value="P:nuclear-transcribed mRNA catabolic process, deadenylation-dependent decay"/>
    <property type="evidence" value="ECO:0007669"/>
    <property type="project" value="InterPro"/>
</dbReference>
<dbReference type="InterPro" id="IPR054696">
    <property type="entry name" value="GTP-eEF1A_C"/>
</dbReference>
<dbReference type="FunCoup" id="A0A168S2F0">
    <property type="interactions" value="593"/>
</dbReference>
<evidence type="ECO:0000256" key="4">
    <source>
        <dbReference type="ARBA" id="ARBA00022490"/>
    </source>
</evidence>
<dbReference type="GO" id="GO:0003747">
    <property type="term" value="F:translation release factor activity"/>
    <property type="evidence" value="ECO:0007669"/>
    <property type="project" value="InterPro"/>
</dbReference>
<dbReference type="Pfam" id="PF22594">
    <property type="entry name" value="GTP-eEF1A_C"/>
    <property type="match status" value="1"/>
</dbReference>
<dbReference type="STRING" id="4829.A0A168S2F0"/>
<dbReference type="InterPro" id="IPR050100">
    <property type="entry name" value="TRAFAC_GTPase_members"/>
</dbReference>
<dbReference type="GO" id="GO:0005525">
    <property type="term" value="F:GTP binding"/>
    <property type="evidence" value="ECO:0007669"/>
    <property type="project" value="UniProtKB-KW"/>
</dbReference>
<dbReference type="CDD" id="cd03704">
    <property type="entry name" value="eRF3_C_III"/>
    <property type="match status" value="1"/>
</dbReference>
<dbReference type="Gene3D" id="3.40.50.300">
    <property type="entry name" value="P-loop containing nucleotide triphosphate hydrolases"/>
    <property type="match status" value="1"/>
</dbReference>
<dbReference type="GO" id="GO:0003924">
    <property type="term" value="F:GTPase activity"/>
    <property type="evidence" value="ECO:0007669"/>
    <property type="project" value="InterPro"/>
</dbReference>
<sequence length="534" mass="58227">MSLNPKANEWKPSFTAKPFVPSFGAPAQPPAPAAAPAAPAAAPSAPAPVRVLSLSKPEPVPEAPKEEAKEVPAPEPKPAAAPAAAPKPKAPKKEAQAAAKPAAAKADVVAEDLEALDDEIVADMYGKEHLNVVFMGHVDAGKSTMGGNILFLTGMVDKRTMEKYEKEAKEAGRESWYLSWALDTGVEERAKGKTVECGRAFFETDKRRYTILDAPGHKNYVPSMITGASQADVGVMVISARKGEFETGFERGGQTREHTMLAKTSGIVKMIVAINKMDDPTVGWDKERYDEIIGKLTPFLKQTGFNPKTDIYFMPVSGYTGANIKDRSSACPWYSGPSLLEYLDDLKTLDRKFNAPLMIPIAEKYKDMGTIIVGKIESGHIKKNQSVLLMPNKHVTEVSTIYNETDEEVDQAMCGDNVKIRLKGIEEDVSQLAILEHKNIICAGYTAVLHVHSAAEEVSLGALLHLIDKKTGRKSKRPPQFVKQGQKVIARIETSGPVCVETFEEYPQLGRFTLRDEGKTIAIGRITKVLEDDE</sequence>
<dbReference type="InterPro" id="IPR003285">
    <property type="entry name" value="Sup35"/>
</dbReference>
<reference evidence="16" key="1">
    <citation type="submission" date="2016-04" db="EMBL/GenBank/DDBJ databases">
        <authorList>
            <person name="Evans L.H."/>
            <person name="Alamgir A."/>
            <person name="Owens N."/>
            <person name="Weber N.D."/>
            <person name="Virtaneva K."/>
            <person name="Barbian K."/>
            <person name="Babar A."/>
            <person name="Rosenke K."/>
        </authorList>
    </citation>
    <scope>NUCLEOTIDE SEQUENCE [LARGE SCALE GENOMIC DNA]</scope>
    <source>
        <strain evidence="16">CBS 101.48</strain>
    </source>
</reference>